<protein>
    <submittedName>
        <fullName evidence="1">DUF1631 family protein</fullName>
    </submittedName>
</protein>
<proteinExistence type="predicted"/>
<dbReference type="Proteomes" id="UP000297564">
    <property type="component" value="Unassembled WGS sequence"/>
</dbReference>
<dbReference type="Pfam" id="PF07793">
    <property type="entry name" value="DUF1631"/>
    <property type="match status" value="1"/>
</dbReference>
<dbReference type="RefSeq" id="WP_135286787.1">
    <property type="nucleotide sequence ID" value="NZ_SMLL01000008.1"/>
</dbReference>
<accession>A0A4Z0BC29</accession>
<evidence type="ECO:0000313" key="2">
    <source>
        <dbReference type="Proteomes" id="UP000297564"/>
    </source>
</evidence>
<dbReference type="EMBL" id="SMLL01000008">
    <property type="protein sequence ID" value="TFY96776.1"/>
    <property type="molecule type" value="Genomic_DNA"/>
</dbReference>
<reference evidence="1 2" key="1">
    <citation type="submission" date="2019-03" db="EMBL/GenBank/DDBJ databases">
        <title>Ramlibacter rhizophilus CCTCC AB2015357, whole genome shotgun sequence.</title>
        <authorList>
            <person name="Zhang X."/>
            <person name="Feng G."/>
            <person name="Zhu H."/>
        </authorList>
    </citation>
    <scope>NUCLEOTIDE SEQUENCE [LARGE SCALE GENOMIC DNA]</scope>
    <source>
        <strain evidence="1 2">CCTCC AB2015357</strain>
    </source>
</reference>
<sequence>MPKLLNLKWGVADDPAALQPGLSECLESVVAQSGVLVDRVVEGLVLASAPQGPRRHPQLQGAAARDAVERLQRELPGLREGFRHELGRLVFEGGGKEQLPREGLRFEDLQLLDDALLDRNIEQARALQEVERMVDDVLPPLDALVSTLLGWRSTQPGLNPVRPEVFVRALQASFESRVHDAAVREALLVPAAGLLGAQLRLVYREMGDWLASTGIEPAVPVGGRKDGGAAASVSRSVARTLVTLDRLRKLLAGDFDAQASAARADFLHTVPASMALLQEMKKEDELLRRLEQEQVQRTEPAAPQDLLLSTAAPAAEPLRIGRQLGEQVVRLMFENLAQEGRLVDAYKAQLRAMEPVVARLAQGDSRFFSDRGHPARQLLDRMTQRSLAFSAESDEGWQLFLASIEATVRRLGAGAADADAFEQALGQLQALWDGQDQRARQKREEVARALVHAEQRNLLAQRLAEQFEQTLAGRGVPDFVADFLRTAWTQAVAEDQLRSVDGSDDPRGLRAAVEDLVWSVEAAKARGGRLQRLALLVPGLLARLRDGLRLIDYPPELAERFFDRLHAIHASALKDGRDAGVRRAAREAEAASSEFGPSAFEEDAGVWLASREIAESGFVASQAHPSDVLEELVPASPDALAIGAWVELRAHGQWQRVQLTWASPHQTLFMFTSPKGTAHSMSRRSLERLQAGGRIRLVAARPLLDEALDQVARAALRNSIDPG</sequence>
<dbReference type="AlphaFoldDB" id="A0A4Z0BC29"/>
<keyword evidence="2" id="KW-1185">Reference proteome</keyword>
<organism evidence="1 2">
    <name type="scientific">Ramlibacter rhizophilus</name>
    <dbReference type="NCBI Taxonomy" id="1781167"/>
    <lineage>
        <taxon>Bacteria</taxon>
        <taxon>Pseudomonadati</taxon>
        <taxon>Pseudomonadota</taxon>
        <taxon>Betaproteobacteria</taxon>
        <taxon>Burkholderiales</taxon>
        <taxon>Comamonadaceae</taxon>
        <taxon>Ramlibacter</taxon>
    </lineage>
</organism>
<name>A0A4Z0BC29_9BURK</name>
<comment type="caution">
    <text evidence="1">The sequence shown here is derived from an EMBL/GenBank/DDBJ whole genome shotgun (WGS) entry which is preliminary data.</text>
</comment>
<gene>
    <name evidence="1" type="ORF">EZ242_19010</name>
</gene>
<dbReference type="OrthoDB" id="6188167at2"/>
<dbReference type="InterPro" id="IPR012434">
    <property type="entry name" value="DUF1631"/>
</dbReference>
<evidence type="ECO:0000313" key="1">
    <source>
        <dbReference type="EMBL" id="TFY96776.1"/>
    </source>
</evidence>